<keyword evidence="1" id="KW-1133">Transmembrane helix</keyword>
<evidence type="ECO:0000313" key="2">
    <source>
        <dbReference type="EMBL" id="OAO13540.1"/>
    </source>
</evidence>
<organism evidence="2 3">
    <name type="scientific">Blastocystis sp. subtype 1 (strain ATCC 50177 / NandII)</name>
    <dbReference type="NCBI Taxonomy" id="478820"/>
    <lineage>
        <taxon>Eukaryota</taxon>
        <taxon>Sar</taxon>
        <taxon>Stramenopiles</taxon>
        <taxon>Bigyra</taxon>
        <taxon>Opalozoa</taxon>
        <taxon>Opalinata</taxon>
        <taxon>Blastocystidae</taxon>
        <taxon>Blastocystis</taxon>
    </lineage>
</organism>
<name>A0A196S913_BLAHN</name>
<dbReference type="Proteomes" id="UP000078348">
    <property type="component" value="Unassembled WGS sequence"/>
</dbReference>
<evidence type="ECO:0000313" key="3">
    <source>
        <dbReference type="Proteomes" id="UP000078348"/>
    </source>
</evidence>
<accession>A0A196S913</accession>
<proteinExistence type="predicted"/>
<evidence type="ECO:0000256" key="1">
    <source>
        <dbReference type="SAM" id="Phobius"/>
    </source>
</evidence>
<evidence type="ECO:0008006" key="4">
    <source>
        <dbReference type="Google" id="ProtNLM"/>
    </source>
</evidence>
<reference evidence="2 3" key="1">
    <citation type="submission" date="2016-05" db="EMBL/GenBank/DDBJ databases">
        <title>Nuclear genome of Blastocystis sp. subtype 1 NandII.</title>
        <authorList>
            <person name="Gentekaki E."/>
            <person name="Curtis B."/>
            <person name="Stairs C."/>
            <person name="Eme L."/>
            <person name="Herman E."/>
            <person name="Klimes V."/>
            <person name="Arias M.C."/>
            <person name="Elias M."/>
            <person name="Hilliou F."/>
            <person name="Klute M."/>
            <person name="Malik S.-B."/>
            <person name="Pightling A."/>
            <person name="Rachubinski R."/>
            <person name="Salas D."/>
            <person name="Schlacht A."/>
            <person name="Suga H."/>
            <person name="Archibald J."/>
            <person name="Ball S.G."/>
            <person name="Clark G."/>
            <person name="Dacks J."/>
            <person name="Van Der Giezen M."/>
            <person name="Tsaousis A."/>
            <person name="Roger A."/>
        </authorList>
    </citation>
    <scope>NUCLEOTIDE SEQUENCE [LARGE SCALE GENOMIC DNA]</scope>
    <source>
        <strain evidence="3">ATCC 50177 / NandII</strain>
    </source>
</reference>
<feature type="transmembrane region" description="Helical" evidence="1">
    <location>
        <begin position="158"/>
        <end position="175"/>
    </location>
</feature>
<dbReference type="AlphaFoldDB" id="A0A196S913"/>
<keyword evidence="3" id="KW-1185">Reference proteome</keyword>
<keyword evidence="1" id="KW-0472">Membrane</keyword>
<comment type="caution">
    <text evidence="2">The sequence shown here is derived from an EMBL/GenBank/DDBJ whole genome shotgun (WGS) entry which is preliminary data.</text>
</comment>
<protein>
    <recommendedName>
        <fullName evidence="4">LITAF domain-containing protein</fullName>
    </recommendedName>
</protein>
<sequence>MNSDLSKTLQPSEALPLMEPIPVEVSQTQRQQSMPYDVSTKSFTQVNSISSYSPFVLPSNFQEMGIQVSDPDIVTNETCGSASQRGLSEDEIQTYLASMPKKEYSTTVTLDNCPVWVYCENCGYMSPSQPRICLRRSMLVLMILLTLLFFPIDRDRGWYFIIPLILLIITIVYNCKAPIKFNCGVCNKYLGKTGDIVLNSPPLIV</sequence>
<dbReference type="EMBL" id="LXWW01000373">
    <property type="protein sequence ID" value="OAO13540.1"/>
    <property type="molecule type" value="Genomic_DNA"/>
</dbReference>
<gene>
    <name evidence="2" type="ORF">AV274_4736</name>
</gene>
<keyword evidence="1" id="KW-0812">Transmembrane</keyword>
<feature type="transmembrane region" description="Helical" evidence="1">
    <location>
        <begin position="133"/>
        <end position="152"/>
    </location>
</feature>